<evidence type="ECO:0000256" key="6">
    <source>
        <dbReference type="ARBA" id="ARBA00022771"/>
    </source>
</evidence>
<comment type="caution">
    <text evidence="12">The sequence shown here is derived from an EMBL/GenBank/DDBJ whole genome shotgun (WGS) entry which is preliminary data.</text>
</comment>
<feature type="compositionally biased region" description="Polar residues" evidence="10">
    <location>
        <begin position="223"/>
        <end position="241"/>
    </location>
</feature>
<gene>
    <name evidence="12" type="ORF">TARUN_6607</name>
</gene>
<name>A0A395NI85_TRIAR</name>
<dbReference type="STRING" id="490622.A0A395NI85"/>
<keyword evidence="7" id="KW-0833">Ubl conjugation pathway</keyword>
<dbReference type="Pfam" id="PF01485">
    <property type="entry name" value="IBR"/>
    <property type="match status" value="2"/>
</dbReference>
<keyword evidence="4" id="KW-0479">Metal-binding</keyword>
<evidence type="ECO:0000256" key="7">
    <source>
        <dbReference type="ARBA" id="ARBA00022786"/>
    </source>
</evidence>
<evidence type="ECO:0000313" key="13">
    <source>
        <dbReference type="Proteomes" id="UP000266272"/>
    </source>
</evidence>
<dbReference type="Gene3D" id="1.20.120.1750">
    <property type="match status" value="1"/>
</dbReference>
<keyword evidence="5" id="KW-0677">Repeat</keyword>
<feature type="compositionally biased region" description="Polar residues" evidence="10">
    <location>
        <begin position="44"/>
        <end position="56"/>
    </location>
</feature>
<dbReference type="InterPro" id="IPR002867">
    <property type="entry name" value="IBR_dom"/>
</dbReference>
<evidence type="ECO:0000256" key="5">
    <source>
        <dbReference type="ARBA" id="ARBA00022737"/>
    </source>
</evidence>
<dbReference type="OrthoDB" id="9977870at2759"/>
<keyword evidence="13" id="KW-1185">Reference proteome</keyword>
<feature type="coiled-coil region" evidence="9">
    <location>
        <begin position="567"/>
        <end position="602"/>
    </location>
</feature>
<sequence>MERGERELSKTRMPTDSWQLHHRARIPALSNLTPEPTQDLPVPTAQSGTRTGSKSLVSRQLQNIHPSISCGSGWTAAPPPSCAKYWYCRGAGTESVLQSTATRHGVEARVGTGTQQPLCMCGVATLGTAMDPLSVPISPTAPSPDTPIVQPETESFAIPELSDSDYTAEVLRLPLGKTEAQADQELVAKANAAGIAATLPSVASKRHPASSCSVSSFGTQQERTFSNASNGSASTALTPHSSVFGPPSSLFDSGSGERRGSTTSLTFSHYERYISSIDSVSNPHKPPKAPPAVNDDSARSVTSVSSKKGHRVSIKDRLRWKRKTIEPVVASINLISKAVQHESQMPPRCCSQPIAAPLVRSILSQDAQETFLLAVLKLSTPVDERVFCPDSTCGHFIPPHDAHDPKHPFDLTCFKCNGRVCAICKGAAHPIGEDCPQDWELAVLKKKQQQQQQDKGSWKRCYECRALVESNEESPYMTCRCKARFCSVCVAIWDPTTGCPNLCSFEEELERRRQMKTAAAPPATEQRLRANSSIQRLGQEQQEELRRFMDYKSQGKDALQTRHLVQEAALEEKYEYQEEKLRERQERSLSQLEDRHVSAEMELLETLHQDEQNIHRRLKHMEAYCNGLGRNPNSSAPVRVVTERDLRELGQQYHLRDGMDRMRESKINLMRERQAMQIEELRAKQQVERTLFTEKRHDELDRLEARFVQEETHFNGVFEARQSRLQSRWVLAIEVLCKELEEQNPSQVYRRIATPRWPDERLFQDRKASDRGNVSNPAIEL</sequence>
<evidence type="ECO:0000256" key="10">
    <source>
        <dbReference type="SAM" id="MobiDB-lite"/>
    </source>
</evidence>
<comment type="catalytic activity">
    <reaction evidence="1">
        <text>[E2 ubiquitin-conjugating enzyme]-S-ubiquitinyl-L-cysteine + [acceptor protein]-L-lysine = [E2 ubiquitin-conjugating enzyme]-L-cysteine + [acceptor protein]-N(6)-ubiquitinyl-L-lysine.</text>
        <dbReference type="EC" id="2.3.2.31"/>
    </reaction>
</comment>
<feature type="region of interest" description="Disordered" evidence="10">
    <location>
        <begin position="223"/>
        <end position="262"/>
    </location>
</feature>
<evidence type="ECO:0000256" key="1">
    <source>
        <dbReference type="ARBA" id="ARBA00001798"/>
    </source>
</evidence>
<dbReference type="CDD" id="cd20335">
    <property type="entry name" value="BRcat_RBR"/>
    <property type="match status" value="1"/>
</dbReference>
<dbReference type="EC" id="2.3.2.31" evidence="2"/>
<feature type="domain" description="RING-type" evidence="11">
    <location>
        <begin position="271"/>
        <end position="507"/>
    </location>
</feature>
<keyword evidence="8" id="KW-0862">Zinc</keyword>
<dbReference type="Proteomes" id="UP000266272">
    <property type="component" value="Unassembled WGS sequence"/>
</dbReference>
<accession>A0A395NI85</accession>
<dbReference type="PANTHER" id="PTHR11685">
    <property type="entry name" value="RBR FAMILY RING FINGER AND IBR DOMAIN-CONTAINING"/>
    <property type="match status" value="1"/>
</dbReference>
<evidence type="ECO:0000256" key="8">
    <source>
        <dbReference type="ARBA" id="ARBA00022833"/>
    </source>
</evidence>
<dbReference type="AlphaFoldDB" id="A0A395NI85"/>
<dbReference type="PROSITE" id="PS51873">
    <property type="entry name" value="TRIAD"/>
    <property type="match status" value="1"/>
</dbReference>
<keyword evidence="6" id="KW-0863">Zinc-finger</keyword>
<dbReference type="SUPFAM" id="SSF57850">
    <property type="entry name" value="RING/U-box"/>
    <property type="match status" value="1"/>
</dbReference>
<evidence type="ECO:0000313" key="12">
    <source>
        <dbReference type="EMBL" id="RFU75631.1"/>
    </source>
</evidence>
<dbReference type="GO" id="GO:0016567">
    <property type="term" value="P:protein ubiquitination"/>
    <property type="evidence" value="ECO:0007669"/>
    <property type="project" value="InterPro"/>
</dbReference>
<feature type="region of interest" description="Disordered" evidence="10">
    <location>
        <begin position="29"/>
        <end position="56"/>
    </location>
</feature>
<proteinExistence type="predicted"/>
<evidence type="ECO:0000256" key="4">
    <source>
        <dbReference type="ARBA" id="ARBA00022723"/>
    </source>
</evidence>
<keyword evidence="3" id="KW-0808">Transferase</keyword>
<dbReference type="GO" id="GO:0008270">
    <property type="term" value="F:zinc ion binding"/>
    <property type="evidence" value="ECO:0007669"/>
    <property type="project" value="UniProtKB-KW"/>
</dbReference>
<feature type="region of interest" description="Disordered" evidence="10">
    <location>
        <begin position="278"/>
        <end position="308"/>
    </location>
</feature>
<dbReference type="InterPro" id="IPR044066">
    <property type="entry name" value="TRIAD_supradom"/>
</dbReference>
<protein>
    <recommendedName>
        <fullName evidence="2">RBR-type E3 ubiquitin transferase</fullName>
        <ecNumber evidence="2">2.3.2.31</ecNumber>
    </recommendedName>
</protein>
<evidence type="ECO:0000256" key="9">
    <source>
        <dbReference type="SAM" id="Coils"/>
    </source>
</evidence>
<reference evidence="12 13" key="1">
    <citation type="journal article" date="2018" name="PLoS Pathog.">
        <title>Evolution of structural diversity of trichothecenes, a family of toxins produced by plant pathogenic and entomopathogenic fungi.</title>
        <authorList>
            <person name="Proctor R.H."/>
            <person name="McCormick S.P."/>
            <person name="Kim H.S."/>
            <person name="Cardoza R.E."/>
            <person name="Stanley A.M."/>
            <person name="Lindo L."/>
            <person name="Kelly A."/>
            <person name="Brown D.W."/>
            <person name="Lee T."/>
            <person name="Vaughan M.M."/>
            <person name="Alexander N.J."/>
            <person name="Busman M."/>
            <person name="Gutierrez S."/>
        </authorList>
    </citation>
    <scope>NUCLEOTIDE SEQUENCE [LARGE SCALE GENOMIC DNA]</scope>
    <source>
        <strain evidence="12 13">IBT 40837</strain>
    </source>
</reference>
<organism evidence="12 13">
    <name type="scientific">Trichoderma arundinaceum</name>
    <dbReference type="NCBI Taxonomy" id="490622"/>
    <lineage>
        <taxon>Eukaryota</taxon>
        <taxon>Fungi</taxon>
        <taxon>Dikarya</taxon>
        <taxon>Ascomycota</taxon>
        <taxon>Pezizomycotina</taxon>
        <taxon>Sordariomycetes</taxon>
        <taxon>Hypocreomycetidae</taxon>
        <taxon>Hypocreales</taxon>
        <taxon>Hypocreaceae</taxon>
        <taxon>Trichoderma</taxon>
    </lineage>
</organism>
<dbReference type="GO" id="GO:0061630">
    <property type="term" value="F:ubiquitin protein ligase activity"/>
    <property type="evidence" value="ECO:0007669"/>
    <property type="project" value="UniProtKB-EC"/>
</dbReference>
<evidence type="ECO:0000259" key="11">
    <source>
        <dbReference type="PROSITE" id="PS51873"/>
    </source>
</evidence>
<dbReference type="EMBL" id="PXOA01000420">
    <property type="protein sequence ID" value="RFU75631.1"/>
    <property type="molecule type" value="Genomic_DNA"/>
</dbReference>
<dbReference type="InterPro" id="IPR031127">
    <property type="entry name" value="E3_UB_ligase_RBR"/>
</dbReference>
<keyword evidence="9" id="KW-0175">Coiled coil</keyword>
<evidence type="ECO:0000256" key="2">
    <source>
        <dbReference type="ARBA" id="ARBA00012251"/>
    </source>
</evidence>
<dbReference type="CDD" id="cd22584">
    <property type="entry name" value="Rcat_RBR_unk"/>
    <property type="match status" value="1"/>
</dbReference>
<evidence type="ECO:0000256" key="3">
    <source>
        <dbReference type="ARBA" id="ARBA00022679"/>
    </source>
</evidence>